<dbReference type="Proteomes" id="UP000014500">
    <property type="component" value="Unassembled WGS sequence"/>
</dbReference>
<protein>
    <recommendedName>
        <fullName evidence="1">FAT domain-containing protein</fullName>
    </recommendedName>
</protein>
<dbReference type="Pfam" id="PF02259">
    <property type="entry name" value="FAT"/>
    <property type="match status" value="1"/>
</dbReference>
<dbReference type="PANTHER" id="PTHR37079">
    <property type="entry name" value="SERINE/THREONINE-PROTEIN KINASE ATM"/>
    <property type="match status" value="1"/>
</dbReference>
<dbReference type="PANTHER" id="PTHR37079:SF4">
    <property type="entry name" value="SERINE_THREONINE-PROTEIN KINASE ATM"/>
    <property type="match status" value="1"/>
</dbReference>
<evidence type="ECO:0000259" key="1">
    <source>
        <dbReference type="PROSITE" id="PS51189"/>
    </source>
</evidence>
<dbReference type="Pfam" id="PF11640">
    <property type="entry name" value="TAN"/>
    <property type="match status" value="1"/>
</dbReference>
<dbReference type="GO" id="GO:0004674">
    <property type="term" value="F:protein serine/threonine kinase activity"/>
    <property type="evidence" value="ECO:0007669"/>
    <property type="project" value="InterPro"/>
</dbReference>
<keyword evidence="3" id="KW-1185">Reference proteome</keyword>
<dbReference type="SMART" id="SM01342">
    <property type="entry name" value="TAN"/>
    <property type="match status" value="1"/>
</dbReference>
<dbReference type="HOGENOM" id="CLU_000178_3_1_1"/>
<dbReference type="eggNOG" id="KOG0892">
    <property type="taxonomic scope" value="Eukaryota"/>
</dbReference>
<dbReference type="InterPro" id="IPR038980">
    <property type="entry name" value="ATM_plant"/>
</dbReference>
<dbReference type="OMA" id="SEVYMKW"/>
<dbReference type="STRING" id="126957.T1ILY3"/>
<dbReference type="InterPro" id="IPR014009">
    <property type="entry name" value="PIK_FAT"/>
</dbReference>
<dbReference type="EMBL" id="JH430925">
    <property type="status" value="NOT_ANNOTATED_CDS"/>
    <property type="molecule type" value="Genomic_DNA"/>
</dbReference>
<dbReference type="PhylomeDB" id="T1ILY3"/>
<feature type="domain" description="FAT" evidence="1">
    <location>
        <begin position="1881"/>
        <end position="2434"/>
    </location>
</feature>
<sequence>MITRVNGGKKSISTFISRNLYVTTDSVTEVVTMDVILGDLNSCCYGIRSDKVTERKKQADVFRALIDQQKFIAALDKSSIENKGLTWEKVFVAVVDYVDKEFEHTQKNAAKKTPSKVTARKAQSLSNMFKFFVRKANARGPKLKCKNVLRHIVESLNKSLELFAVDYCSVLLKDVLLVPQMMTEISQQLWHELLDIMCRIYIGTCEGLDRVFLLTIIENIIVFGSKQTNFNAVHLIKFFNDGFYSLRKEQSHTHIDAFVSAAIAFSYAFATEYRLQMCQLGESVFSIIQDWLESRLSEGLKLSLVRFLEFQVSIHHPSGVSKSEKGAYTDDEIVWKKCLRKIYSFLLSDIISFTNRNKYDTSKTSQLPSCYLNLFAQTCRLMPYASGNELQSQDGGMLCSASKRQKKSGPINEILDEIQQNAETETCIVWLQILAHYITLFPDSLNASLLKTVLSELHQLLIKCKKGSISEHILIICCTCVKSQECLELHENLSREETDFFKKMWKLIYDTSLRLFILNQAKDQCLKLIKLLIVQKLVKPDVELWSLFTAKQTLSDPLLQIVAFYLQHNEMPKRNPREILPPETDEQVFTDDYNSSYRLYLIHFILRPLFNEDEIQSHYNSVNFNLLSQILVTLCLCSSLDFNLSKHYKPYWMNPSDRKDLKFIESFYLKSTFNAPFQQVGKTQIEDVCVNISASPVIMEKLFEIILRDVRILLDSLKPELLNVQITCKYCCLVLCIIRLVLKLKVVTAVEINALEVYDKIKMLFDILTQSIETVSNTGSKLSVMESLLVLCTEGLDCNNEIFVRDLIPNRLLGFLFSILQNEMPNENKATEFGDDEFEADLDGEFETRSSFAEESTRDSQTFKIDSNLPLNNTMYNLCAKCLCVFNYFHVNQPTADNNVQFNLVELFLNEKFDANIPSNLQLMMNTIRDIFCSKHVINDAIILQTTAVLRKISKVYYKHVDIAAGIFDLIAILMPYLKHSSADVQENTLNLLHSFWKQHKKRPMGAPATLAFIKCIKAIINVDPFNEWARWPVEGSNVDTIPISIHLVEMMELSSYVVQLEATDSVANLVKVEKHEVTRGIAEWQNEILTKVCAIKEKWKSKSLSVERNLAQVEASLNEQCVFVMALTNVSAVNSYCEKKTIFTLVVAILEDKILLEVVNKALERISNSLGYASVKCYLEIHLEYLIFNWLKSKRHIFKFPFQLVDCISSHTFAVEFYSVLVPWILITGNQSMMVEISNVLSRDVKTLIIECFPKIAVLIIPCLSVKNDKNLIAKVNTFITLNQATSCYDFLKKTLTTEGFNALLKTSLDEIIVELLSALEIEAKNDTILPPNNPPSYLETIILKSCDYINTQIDSSSADRSIVVLIAKDYSIQNILLSLRLKVSVLRKHDRFQAFHAYKLFVKWVFKELGSLEKLKFFLIRDVVHTLVYFILEYPKEIKFASDAIRFLCEVSECILPISSQDLGNLLSFIVNSLLPLLFIKDLKLEISSLFEMLLVKNVDQLRDFIQALDPFPNIPELSEISDVHRRLKYAKGDLTLTDEINCFLENCRSDTGKTTSSRLEGLRFLKRELCEQKSGLYGISQKLSEMPRFSEHCQRSVIHQLIAELIHLSSSSDTDVAIEAARCLGEIGPIDLYSLVLQVDDGAKIYKQELQCFQNDTIGQRNAILLKLLSENLFNKDVKLVKTTSSVVKTFLETKSGRNFISQYENKKHDDVLFSILNPFKTHKTAANCIEEFDLTEDSILNTLNDDIVWCPSNALEYDKWISNLVCDLIDGATFDEILHSVIPIAKHQVTFCQVIFPFVMYSILKESDERVGVLLSSKINDFFQIQCQHITNNGPTCKEAIKTMLSMINYLRLQGKPNKSTTSQWDQNFWLNLNYLNVARAAEYCNANFSALMFLQIWSNSLIKQGTKSRETNVEYSKTYNVAHILSEVSASSEVYELILKTYRNIGDADGCYGFQIGEIDLPIKQIHEYEYELQWNQALAAYAHTADTNPTYQMGVLKSLQMLGNTHVLKSYLKEINRNELANNEEFKEFEYECMWRLCQWNLPRESAGNTQFNKSVYNVVTDLVQSEESRFTSDVRNAYNCVIRNLSSINLENTFSVYSALTQSQILVQLEDYKNAKNVSDEVLDAMNTKWTSNDRFGSSNFLFLEPVITNQLVLSQINQCSATDTQILGERLLLKSKLAREAKYLDLAASTVHQAKILPNLNQKLIWNCEVEEARIYWERKESTTAIQKIRKLLSTFDKAENNGASSGLHSQALGLISKWLIETKSDIPNTIMQHLNDAITLSTQIEENSDMTDAYLAIARYSDSNYQQITVHMESTEYDSKVKLITKSKEDADQLKKHAASMNIDQRKSVVFMEKQSRADEQEIIDMKENQKVYLIQALKGYLACLKNSATQDLRIFRVITLWFKNQNNEEVNKLIHRLAVTNFSR</sequence>
<evidence type="ECO:0000313" key="2">
    <source>
        <dbReference type="EnsemblMetazoa" id="SMAR001975-PA"/>
    </source>
</evidence>
<accession>T1ILY3</accession>
<dbReference type="GO" id="GO:0006974">
    <property type="term" value="P:DNA damage response"/>
    <property type="evidence" value="ECO:0007669"/>
    <property type="project" value="InterPro"/>
</dbReference>
<reference evidence="2" key="2">
    <citation type="submission" date="2015-02" db="UniProtKB">
        <authorList>
            <consortium name="EnsemblMetazoa"/>
        </authorList>
    </citation>
    <scope>IDENTIFICATION</scope>
</reference>
<evidence type="ECO:0000313" key="3">
    <source>
        <dbReference type="Proteomes" id="UP000014500"/>
    </source>
</evidence>
<dbReference type="EnsemblMetazoa" id="SMAR001975-RA">
    <property type="protein sequence ID" value="SMAR001975-PA"/>
    <property type="gene ID" value="SMAR001975"/>
</dbReference>
<dbReference type="InterPro" id="IPR003151">
    <property type="entry name" value="PIK-rel_kinase_FAT"/>
</dbReference>
<reference evidence="3" key="1">
    <citation type="submission" date="2011-05" db="EMBL/GenBank/DDBJ databases">
        <authorList>
            <person name="Richards S.R."/>
            <person name="Qu J."/>
            <person name="Jiang H."/>
            <person name="Jhangiani S.N."/>
            <person name="Agravi P."/>
            <person name="Goodspeed R."/>
            <person name="Gross S."/>
            <person name="Mandapat C."/>
            <person name="Jackson L."/>
            <person name="Mathew T."/>
            <person name="Pu L."/>
            <person name="Thornton R."/>
            <person name="Saada N."/>
            <person name="Wilczek-Boney K.B."/>
            <person name="Lee S."/>
            <person name="Kovar C."/>
            <person name="Wu Y."/>
            <person name="Scherer S.E."/>
            <person name="Worley K.C."/>
            <person name="Muzny D.M."/>
            <person name="Gibbs R."/>
        </authorList>
    </citation>
    <scope>NUCLEOTIDE SEQUENCE</scope>
    <source>
        <strain evidence="3">Brora</strain>
    </source>
</reference>
<name>T1ILY3_STRMM</name>
<organism evidence="2 3">
    <name type="scientific">Strigamia maritima</name>
    <name type="common">European centipede</name>
    <name type="synonym">Geophilus maritimus</name>
    <dbReference type="NCBI Taxonomy" id="126957"/>
    <lineage>
        <taxon>Eukaryota</taxon>
        <taxon>Metazoa</taxon>
        <taxon>Ecdysozoa</taxon>
        <taxon>Arthropoda</taxon>
        <taxon>Myriapoda</taxon>
        <taxon>Chilopoda</taxon>
        <taxon>Pleurostigmophora</taxon>
        <taxon>Geophilomorpha</taxon>
        <taxon>Linotaeniidae</taxon>
        <taxon>Strigamia</taxon>
    </lineage>
</organism>
<proteinExistence type="predicted"/>
<dbReference type="InterPro" id="IPR021668">
    <property type="entry name" value="TAN"/>
</dbReference>
<dbReference type="PROSITE" id="PS51189">
    <property type="entry name" value="FAT"/>
    <property type="match status" value="1"/>
</dbReference>